<keyword evidence="3" id="KW-1185">Reference proteome</keyword>
<evidence type="ECO:0000313" key="2">
    <source>
        <dbReference type="EMBL" id="WVZ84034.1"/>
    </source>
</evidence>
<reference evidence="2 3" key="1">
    <citation type="submission" date="2024-02" db="EMBL/GenBank/DDBJ databases">
        <title>High-quality chromosome-scale genome assembly of Pensacola bahiagrass (Paspalum notatum Flugge var. saurae).</title>
        <authorList>
            <person name="Vega J.M."/>
            <person name="Podio M."/>
            <person name="Orjuela J."/>
            <person name="Siena L.A."/>
            <person name="Pessino S.C."/>
            <person name="Combes M.C."/>
            <person name="Mariac C."/>
            <person name="Albertini E."/>
            <person name="Pupilli F."/>
            <person name="Ortiz J.P.A."/>
            <person name="Leblanc O."/>
        </authorList>
    </citation>
    <scope>NUCLEOTIDE SEQUENCE [LARGE SCALE GENOMIC DNA]</scope>
    <source>
        <strain evidence="2">R1</strain>
        <tissue evidence="2">Leaf</tissue>
    </source>
</reference>
<protein>
    <submittedName>
        <fullName evidence="2">Uncharacterized protein</fullName>
    </submittedName>
</protein>
<proteinExistence type="predicted"/>
<dbReference type="AlphaFoldDB" id="A0AAQ3U314"/>
<feature type="compositionally biased region" description="Low complexity" evidence="1">
    <location>
        <begin position="14"/>
        <end position="25"/>
    </location>
</feature>
<evidence type="ECO:0000256" key="1">
    <source>
        <dbReference type="SAM" id="MobiDB-lite"/>
    </source>
</evidence>
<sequence length="60" mass="6586">MHSGWSTTVAPCFSSPSELPRSPSEGLHYRCRTAPPCTESIEVFIIYLQSIGGPLVHQRA</sequence>
<feature type="region of interest" description="Disordered" evidence="1">
    <location>
        <begin position="1"/>
        <end position="25"/>
    </location>
</feature>
<dbReference type="EMBL" id="CP144751">
    <property type="protein sequence ID" value="WVZ84034.1"/>
    <property type="molecule type" value="Genomic_DNA"/>
</dbReference>
<dbReference type="Proteomes" id="UP001341281">
    <property type="component" value="Chromosome 07"/>
</dbReference>
<name>A0AAQ3U314_PASNO</name>
<organism evidence="2 3">
    <name type="scientific">Paspalum notatum var. saurae</name>
    <dbReference type="NCBI Taxonomy" id="547442"/>
    <lineage>
        <taxon>Eukaryota</taxon>
        <taxon>Viridiplantae</taxon>
        <taxon>Streptophyta</taxon>
        <taxon>Embryophyta</taxon>
        <taxon>Tracheophyta</taxon>
        <taxon>Spermatophyta</taxon>
        <taxon>Magnoliopsida</taxon>
        <taxon>Liliopsida</taxon>
        <taxon>Poales</taxon>
        <taxon>Poaceae</taxon>
        <taxon>PACMAD clade</taxon>
        <taxon>Panicoideae</taxon>
        <taxon>Andropogonodae</taxon>
        <taxon>Paspaleae</taxon>
        <taxon>Paspalinae</taxon>
        <taxon>Paspalum</taxon>
    </lineage>
</organism>
<accession>A0AAQ3U314</accession>
<evidence type="ECO:0000313" key="3">
    <source>
        <dbReference type="Proteomes" id="UP001341281"/>
    </source>
</evidence>
<gene>
    <name evidence="2" type="ORF">U9M48_031112</name>
</gene>